<dbReference type="GO" id="GO:0005525">
    <property type="term" value="F:GTP binding"/>
    <property type="evidence" value="ECO:0007669"/>
    <property type="project" value="UniProtKB-KW"/>
</dbReference>
<evidence type="ECO:0000256" key="2">
    <source>
        <dbReference type="ARBA" id="ARBA00022694"/>
    </source>
</evidence>
<evidence type="ECO:0000313" key="6">
    <source>
        <dbReference type="EMBL" id="THH12337.1"/>
    </source>
</evidence>
<dbReference type="EMBL" id="SGPK01000001">
    <property type="protein sequence ID" value="THH12337.1"/>
    <property type="molecule type" value="Genomic_DNA"/>
</dbReference>
<dbReference type="Gene3D" id="3.40.50.300">
    <property type="entry name" value="P-loop containing nucleotide triphosphate hydrolases"/>
    <property type="match status" value="1"/>
</dbReference>
<dbReference type="InterPro" id="IPR004520">
    <property type="entry name" value="GTPase_MnmE"/>
</dbReference>
<dbReference type="Proteomes" id="UP000308199">
    <property type="component" value="Unassembled WGS sequence"/>
</dbReference>
<organism evidence="6 7">
    <name type="scientific">Phellinidium pouzarii</name>
    <dbReference type="NCBI Taxonomy" id="167371"/>
    <lineage>
        <taxon>Eukaryota</taxon>
        <taxon>Fungi</taxon>
        <taxon>Dikarya</taxon>
        <taxon>Basidiomycota</taxon>
        <taxon>Agaricomycotina</taxon>
        <taxon>Agaricomycetes</taxon>
        <taxon>Hymenochaetales</taxon>
        <taxon>Hymenochaetaceae</taxon>
        <taxon>Phellinidium</taxon>
    </lineage>
</organism>
<dbReference type="Gene3D" id="3.30.1360.120">
    <property type="entry name" value="Probable tRNA modification gtpase trme, domain 1"/>
    <property type="match status" value="1"/>
</dbReference>
<dbReference type="SUPFAM" id="SSF103025">
    <property type="entry name" value="Folate-binding domain"/>
    <property type="match status" value="1"/>
</dbReference>
<dbReference type="GO" id="GO:0003924">
    <property type="term" value="F:GTPase activity"/>
    <property type="evidence" value="ECO:0007669"/>
    <property type="project" value="InterPro"/>
</dbReference>
<keyword evidence="7" id="KW-1185">Reference proteome</keyword>
<dbReference type="PROSITE" id="PS51709">
    <property type="entry name" value="G_TRME"/>
    <property type="match status" value="1"/>
</dbReference>
<dbReference type="PANTHER" id="PTHR42714:SF2">
    <property type="entry name" value="TRNA MODIFICATION GTPASE GTPBP3, MITOCHONDRIAL"/>
    <property type="match status" value="1"/>
</dbReference>
<evidence type="ECO:0000256" key="1">
    <source>
        <dbReference type="ARBA" id="ARBA00011043"/>
    </source>
</evidence>
<keyword evidence="4" id="KW-0342">GTP-binding</keyword>
<reference evidence="6 7" key="1">
    <citation type="submission" date="2019-02" db="EMBL/GenBank/DDBJ databases">
        <title>Genome sequencing of the rare red list fungi Phellinidium pouzarii.</title>
        <authorList>
            <person name="Buettner E."/>
            <person name="Kellner H."/>
        </authorList>
    </citation>
    <scope>NUCLEOTIDE SEQUENCE [LARGE SCALE GENOMIC DNA]</scope>
    <source>
        <strain evidence="6 7">DSM 108285</strain>
    </source>
</reference>
<proteinExistence type="inferred from homology"/>
<feature type="domain" description="TrmE-type G" evidence="5">
    <location>
        <begin position="320"/>
        <end position="487"/>
    </location>
</feature>
<dbReference type="HAMAP" id="MF_00379">
    <property type="entry name" value="GTPase_MnmE"/>
    <property type="match status" value="1"/>
</dbReference>
<dbReference type="InterPro" id="IPR005225">
    <property type="entry name" value="Small_GTP-bd"/>
</dbReference>
<dbReference type="Gene3D" id="1.20.120.430">
    <property type="entry name" value="tRNA modification GTPase MnmE domain 2"/>
    <property type="match status" value="1"/>
</dbReference>
<dbReference type="InterPro" id="IPR025867">
    <property type="entry name" value="MnmE_helical"/>
</dbReference>
<comment type="similarity">
    <text evidence="1">Belongs to the TRAFAC class TrmE-Era-EngA-EngB-Septin-like GTPase superfamily. TrmE GTPase family.</text>
</comment>
<keyword evidence="3" id="KW-0547">Nucleotide-binding</keyword>
<dbReference type="Pfam" id="PF12631">
    <property type="entry name" value="MnmE_helical"/>
    <property type="match status" value="1"/>
</dbReference>
<dbReference type="InterPro" id="IPR027368">
    <property type="entry name" value="MnmE_dom2"/>
</dbReference>
<protein>
    <recommendedName>
        <fullName evidence="5">TrmE-type G domain-containing protein</fullName>
    </recommendedName>
</protein>
<comment type="caution">
    <text evidence="6">The sequence shown here is derived from an EMBL/GenBank/DDBJ whole genome shotgun (WGS) entry which is preliminary data.</text>
</comment>
<evidence type="ECO:0000259" key="5">
    <source>
        <dbReference type="PROSITE" id="PS51709"/>
    </source>
</evidence>
<dbReference type="InterPro" id="IPR006073">
    <property type="entry name" value="GTP-bd"/>
</dbReference>
<dbReference type="GO" id="GO:0002098">
    <property type="term" value="P:tRNA wobble uridine modification"/>
    <property type="evidence" value="ECO:0007669"/>
    <property type="project" value="TreeGrafter"/>
</dbReference>
<dbReference type="InterPro" id="IPR018948">
    <property type="entry name" value="GTP-bd_TrmE_N"/>
</dbReference>
<dbReference type="OrthoDB" id="188276at2759"/>
<dbReference type="PANTHER" id="PTHR42714">
    <property type="entry name" value="TRNA MODIFICATION GTPASE GTPBP3"/>
    <property type="match status" value="1"/>
</dbReference>
<dbReference type="Pfam" id="PF10396">
    <property type="entry name" value="TrmE_N"/>
    <property type="match status" value="1"/>
</dbReference>
<dbReference type="SUPFAM" id="SSF52540">
    <property type="entry name" value="P-loop containing nucleoside triphosphate hydrolases"/>
    <property type="match status" value="1"/>
</dbReference>
<dbReference type="NCBIfam" id="TIGR00231">
    <property type="entry name" value="small_GTP"/>
    <property type="match status" value="1"/>
</dbReference>
<accession>A0A4S4LKE9</accession>
<dbReference type="NCBIfam" id="NF003661">
    <property type="entry name" value="PRK05291.1-3"/>
    <property type="match status" value="1"/>
</dbReference>
<dbReference type="SUPFAM" id="SSF116878">
    <property type="entry name" value="TrmE connector domain"/>
    <property type="match status" value="1"/>
</dbReference>
<dbReference type="InterPro" id="IPR027417">
    <property type="entry name" value="P-loop_NTPase"/>
</dbReference>
<dbReference type="AlphaFoldDB" id="A0A4S4LKE9"/>
<dbReference type="InterPro" id="IPR027266">
    <property type="entry name" value="TrmE/GcvT-like"/>
</dbReference>
<sequence>MPSLSRYTKIIGHRPELFAPTRHVALRRQNHRTQSSYTVKHYLTRPVPRTVHCPDVRVLLPSDAQRRTIYALATPPGKGGVAVIRVSGPDALGVYSRIVRPWRNTHSTVTNVKLLEGKCMSPEPRKMVRCAVIDPVSGEELDDGLAVFFRGPQSFTTEDVLELHMHSGRAVVSSVLNALARLSQAPPGFSSQARSAVESETRPMMLRPAERGEFTRRAFQGGRLDLTQAEALRDLIDADTEAQRRLALRAARGSTRERFEKMRAEIIRAMAMIEALIDFGEGEDIEEGVYDRAIELVKQLHDTISGHLKDSRRGEILRSGLRLAIFGPPNAGKSSLLNFLAGREAAIVTPVPGTTRDVLELTLDIGGLAVVVADTAGLRKTDDVVERIGVERARERVGDSDISLCVLSLPEVATGAGVRLPDQVKELVGPSTYVLLNKIDLSVPEEIRAAKNALSSCAGLWTVSLSTGEGLEDFLSSFGLLINERFAMDGREEPLVTNARHRTQLEAAREFLDAFLATEDVVVAAEELRYAANAVGKVTGAIDVEDVLDVVFEEFCIGK</sequence>
<dbReference type="GO" id="GO:0030488">
    <property type="term" value="P:tRNA methylation"/>
    <property type="evidence" value="ECO:0007669"/>
    <property type="project" value="TreeGrafter"/>
</dbReference>
<dbReference type="Pfam" id="PF01926">
    <property type="entry name" value="MMR_HSR1"/>
    <property type="match status" value="1"/>
</dbReference>
<dbReference type="GO" id="GO:0005739">
    <property type="term" value="C:mitochondrion"/>
    <property type="evidence" value="ECO:0007669"/>
    <property type="project" value="TreeGrafter"/>
</dbReference>
<dbReference type="CDD" id="cd04164">
    <property type="entry name" value="trmE"/>
    <property type="match status" value="1"/>
</dbReference>
<name>A0A4S4LKE9_9AGAM</name>
<evidence type="ECO:0000313" key="7">
    <source>
        <dbReference type="Proteomes" id="UP000308199"/>
    </source>
</evidence>
<gene>
    <name evidence="6" type="ORF">EW145_g3</name>
</gene>
<evidence type="ECO:0000256" key="3">
    <source>
        <dbReference type="ARBA" id="ARBA00022741"/>
    </source>
</evidence>
<keyword evidence="2" id="KW-0819">tRNA processing</keyword>
<dbReference type="InterPro" id="IPR031168">
    <property type="entry name" value="G_TrmE"/>
</dbReference>
<evidence type="ECO:0000256" key="4">
    <source>
        <dbReference type="ARBA" id="ARBA00023134"/>
    </source>
</evidence>
<dbReference type="CDD" id="cd14858">
    <property type="entry name" value="TrmE_N"/>
    <property type="match status" value="1"/>
</dbReference>